<organism evidence="1 2">
    <name type="scientific">Catellatospora chokoriensis</name>
    <dbReference type="NCBI Taxonomy" id="310353"/>
    <lineage>
        <taxon>Bacteria</taxon>
        <taxon>Bacillati</taxon>
        <taxon>Actinomycetota</taxon>
        <taxon>Actinomycetes</taxon>
        <taxon>Micromonosporales</taxon>
        <taxon>Micromonosporaceae</taxon>
        <taxon>Catellatospora</taxon>
    </lineage>
</organism>
<dbReference type="AlphaFoldDB" id="A0A8J3NTC2"/>
<gene>
    <name evidence="1" type="ORF">Cch02nite_53740</name>
</gene>
<proteinExistence type="predicted"/>
<accession>A0A8J3NTC2</accession>
<name>A0A8J3NTC2_9ACTN</name>
<dbReference type="Proteomes" id="UP000619293">
    <property type="component" value="Unassembled WGS sequence"/>
</dbReference>
<sequence>MNEPRPPVEGTWELAILTPLGRQHTVLTLTRRDGKLPASRVTGQRATPADG</sequence>
<evidence type="ECO:0000313" key="2">
    <source>
        <dbReference type="Proteomes" id="UP000619293"/>
    </source>
</evidence>
<keyword evidence="2" id="KW-1185">Reference proteome</keyword>
<evidence type="ECO:0000313" key="1">
    <source>
        <dbReference type="EMBL" id="GIF91930.1"/>
    </source>
</evidence>
<reference evidence="1 2" key="1">
    <citation type="submission" date="2021-01" db="EMBL/GenBank/DDBJ databases">
        <title>Whole genome shotgun sequence of Catellatospora chokoriensis NBRC 107358.</title>
        <authorList>
            <person name="Komaki H."/>
            <person name="Tamura T."/>
        </authorList>
    </citation>
    <scope>NUCLEOTIDE SEQUENCE [LARGE SCALE GENOMIC DNA]</scope>
    <source>
        <strain evidence="1 2">NBRC 107358</strain>
    </source>
</reference>
<comment type="caution">
    <text evidence="1">The sequence shown here is derived from an EMBL/GenBank/DDBJ whole genome shotgun (WGS) entry which is preliminary data.</text>
</comment>
<protein>
    <submittedName>
        <fullName evidence="1">Uncharacterized protein</fullName>
    </submittedName>
</protein>
<dbReference type="RefSeq" id="WP_191837108.1">
    <property type="nucleotide sequence ID" value="NZ_BAAALB010000001.1"/>
</dbReference>
<dbReference type="EMBL" id="BONG01000037">
    <property type="protein sequence ID" value="GIF91930.1"/>
    <property type="molecule type" value="Genomic_DNA"/>
</dbReference>